<dbReference type="EMBL" id="JACFXV010000059">
    <property type="protein sequence ID" value="MBA5778221.1"/>
    <property type="molecule type" value="Genomic_DNA"/>
</dbReference>
<dbReference type="AlphaFoldDB" id="A0A839AF31"/>
<name>A0A839AF31_9HYPH</name>
<reference evidence="2 3" key="1">
    <citation type="submission" date="2020-07" db="EMBL/GenBank/DDBJ databases">
        <title>Stappia sp., F7233, whole genome shotgun sequencing project.</title>
        <authorList>
            <person name="Jiang S."/>
            <person name="Liu Z.W."/>
            <person name="Du Z.J."/>
        </authorList>
    </citation>
    <scope>NUCLEOTIDE SEQUENCE [LARGE SCALE GENOMIC DNA]</scope>
    <source>
        <strain evidence="2 3">F7233</strain>
    </source>
</reference>
<dbReference type="RefSeq" id="WP_182166272.1">
    <property type="nucleotide sequence ID" value="NZ_JACFXV010000059.1"/>
</dbReference>
<evidence type="ECO:0000313" key="2">
    <source>
        <dbReference type="EMBL" id="MBA5778221.1"/>
    </source>
</evidence>
<dbReference type="Proteomes" id="UP000541109">
    <property type="component" value="Unassembled WGS sequence"/>
</dbReference>
<evidence type="ECO:0000313" key="3">
    <source>
        <dbReference type="Proteomes" id="UP000541109"/>
    </source>
</evidence>
<protein>
    <submittedName>
        <fullName evidence="2">Uncharacterized protein</fullName>
    </submittedName>
</protein>
<evidence type="ECO:0000256" key="1">
    <source>
        <dbReference type="SAM" id="Phobius"/>
    </source>
</evidence>
<sequence length="47" mass="4959">MPHPFSELPASPARLSPETALCVVTLAVAGLLPLLPILFGPFFAGWL</sequence>
<comment type="caution">
    <text evidence="2">The sequence shown here is derived from an EMBL/GenBank/DDBJ whole genome shotgun (WGS) entry which is preliminary data.</text>
</comment>
<keyword evidence="1" id="KW-0472">Membrane</keyword>
<keyword evidence="1" id="KW-0812">Transmembrane</keyword>
<accession>A0A839AF31</accession>
<keyword evidence="1" id="KW-1133">Transmembrane helix</keyword>
<organism evidence="2 3">
    <name type="scientific">Stappia albiluteola</name>
    <dbReference type="NCBI Taxonomy" id="2758565"/>
    <lineage>
        <taxon>Bacteria</taxon>
        <taxon>Pseudomonadati</taxon>
        <taxon>Pseudomonadota</taxon>
        <taxon>Alphaproteobacteria</taxon>
        <taxon>Hyphomicrobiales</taxon>
        <taxon>Stappiaceae</taxon>
        <taxon>Stappia</taxon>
    </lineage>
</organism>
<gene>
    <name evidence="2" type="ORF">H2509_13920</name>
</gene>
<feature type="transmembrane region" description="Helical" evidence="1">
    <location>
        <begin position="21"/>
        <end position="44"/>
    </location>
</feature>
<proteinExistence type="predicted"/>
<keyword evidence="3" id="KW-1185">Reference proteome</keyword>